<comment type="subcellular location">
    <subcellularLocation>
        <location evidence="1">Cytoplasm</location>
    </subcellularLocation>
</comment>
<evidence type="ECO:0000259" key="7">
    <source>
        <dbReference type="Pfam" id="PF14656"/>
    </source>
</evidence>
<evidence type="ECO:0000313" key="8">
    <source>
        <dbReference type="EMBL" id="KAK7862417.1"/>
    </source>
</evidence>
<feature type="domain" description="Rab3GAP regulatory subunit C-terminal" evidence="7">
    <location>
        <begin position="729"/>
        <end position="1393"/>
    </location>
</feature>
<feature type="compositionally biased region" description="Low complexity" evidence="5">
    <location>
        <begin position="837"/>
        <end position="853"/>
    </location>
</feature>
<dbReference type="PANTHER" id="PTHR12472">
    <property type="entry name" value="RAB3-GAP REGULATORY DOMAIN"/>
    <property type="match status" value="1"/>
</dbReference>
<dbReference type="EMBL" id="JAZDUA010000275">
    <property type="protein sequence ID" value="KAK7862417.1"/>
    <property type="molecule type" value="Genomic_DNA"/>
</dbReference>
<dbReference type="InterPro" id="IPR029257">
    <property type="entry name" value="RAB3GAP2_C"/>
</dbReference>
<dbReference type="GO" id="GO:0005737">
    <property type="term" value="C:cytoplasm"/>
    <property type="evidence" value="ECO:0007669"/>
    <property type="project" value="UniProtKB-SubCell"/>
</dbReference>
<dbReference type="InterPro" id="IPR026059">
    <property type="entry name" value="Rab3GAP2"/>
</dbReference>
<evidence type="ECO:0000256" key="5">
    <source>
        <dbReference type="SAM" id="MobiDB-lite"/>
    </source>
</evidence>
<dbReference type="PANTHER" id="PTHR12472:SF0">
    <property type="entry name" value="RAB3 GTPASE-ACTIVATING PROTEIN NON-CATALYTIC SUBUNIT"/>
    <property type="match status" value="1"/>
</dbReference>
<feature type="domain" description="Rab3-GAP regulatory subunit N-terminal" evidence="6">
    <location>
        <begin position="32"/>
        <end position="434"/>
    </location>
</feature>
<gene>
    <name evidence="8" type="ORF">R5R35_008896</name>
</gene>
<dbReference type="Proteomes" id="UP001378592">
    <property type="component" value="Unassembled WGS sequence"/>
</dbReference>
<evidence type="ECO:0000256" key="2">
    <source>
        <dbReference type="ARBA" id="ARBA00008153"/>
    </source>
</evidence>
<dbReference type="Pfam" id="PF14655">
    <property type="entry name" value="RAB3GAP2_N"/>
    <property type="match status" value="1"/>
</dbReference>
<comment type="caution">
    <text evidence="8">The sequence shown here is derived from an EMBL/GenBank/DDBJ whole genome shotgun (WGS) entry which is preliminary data.</text>
</comment>
<dbReference type="Pfam" id="PF14656">
    <property type="entry name" value="RAB3GAP2_C"/>
    <property type="match status" value="1"/>
</dbReference>
<name>A0AAN9VGX5_9ORTH</name>
<feature type="region of interest" description="Disordered" evidence="5">
    <location>
        <begin position="835"/>
        <end position="873"/>
    </location>
</feature>
<comment type="similarity">
    <text evidence="2">Belongs to the Rab3-GAP regulatory subunit family.</text>
</comment>
<evidence type="ECO:0000259" key="6">
    <source>
        <dbReference type="Pfam" id="PF14655"/>
    </source>
</evidence>
<evidence type="ECO:0000256" key="4">
    <source>
        <dbReference type="ARBA" id="ARBA00022490"/>
    </source>
</evidence>
<protein>
    <recommendedName>
        <fullName evidence="10">Rab3 GTPase-activating protein non-catalytic subunit</fullName>
    </recommendedName>
</protein>
<organism evidence="8 9">
    <name type="scientific">Gryllus longicercus</name>
    <dbReference type="NCBI Taxonomy" id="2509291"/>
    <lineage>
        <taxon>Eukaryota</taxon>
        <taxon>Metazoa</taxon>
        <taxon>Ecdysozoa</taxon>
        <taxon>Arthropoda</taxon>
        <taxon>Hexapoda</taxon>
        <taxon>Insecta</taxon>
        <taxon>Pterygota</taxon>
        <taxon>Neoptera</taxon>
        <taxon>Polyneoptera</taxon>
        <taxon>Orthoptera</taxon>
        <taxon>Ensifera</taxon>
        <taxon>Gryllidea</taxon>
        <taxon>Grylloidea</taxon>
        <taxon>Gryllidae</taxon>
        <taxon>Gryllinae</taxon>
        <taxon>Gryllus</taxon>
    </lineage>
</organism>
<dbReference type="InterPro" id="IPR032839">
    <property type="entry name" value="RAB3GAP_N"/>
</dbReference>
<evidence type="ECO:0000256" key="3">
    <source>
        <dbReference type="ARBA" id="ARBA00022468"/>
    </source>
</evidence>
<accession>A0AAN9VGX5</accession>
<keyword evidence="9" id="KW-1185">Reference proteome</keyword>
<keyword evidence="3" id="KW-0343">GTPase activation</keyword>
<sequence length="1421" mass="159062">MSCLLRPFATIGDIEEVKRFLYKKDYPVGREWLQECSLSVSSMGDHLVIAHKRYMVILKSKWDSHEEVKMKYHPSVYLQVGDDNDDVVTAVLCLPLFAHGKSFHCGPDWTCIAVGFSSGYVRFYTEMGNLLAQEILHTDPVIHLKCQSYEMTRSSTAQEQTEEVYVMYKSVLCVLGGFGLFQTLRACRSQVARAKANCGDVVPAPPLIYKKWGFQDQAVITDCEMAGLATSNTFNHLMTTSLCQDFGAYYRSGAPQMSLVVAVGRKPFVGFHYAMEGGAPPPFKDMAMAVASKLKSAIGQAVPGWFSSTKKTNGSDKNKDKVVTEPVEPMLCRFGLCDALRFGDRVVMSPNKTLSAVSDGLGRVLLIDNQKGIALRMWKGYRNAQCGWLEVQEDAHKREQARTALFLVIYSPNMNCIDIWALQHGSRVASFSADDTKYGRLLYIGYGFLGLNNVLLKDGNRSQLPVVFIDPCGSLKEIVVPFHFALSAKDSKRTRDIHLLKEMKRFIKSGDHEEEEIVQEVQRTVSELQTVEVQIQTIETLASSRYTLPKALLTAVEVCKHKLTEKNRDIQSIDASSKTLLYMCERLEKLLRFYNFVQEEHQKPPKYSTVVPDHKSAQNLSNLLHAPEREVNNLLNLMNTIETVSGKSQSEARVAFRHDSRSAFVEFVSCFEIGNHISNESQMIDLKKNVSEDKIQSISELMYQGTLYSDTSLDDWKEYAHESGIQPLELMRLALHFWLHKRGGSSIEAEMLRFTALLKVICSLAEALSGITKEDSSHSLDVDIICAEYNELSSWWREVRRVLMDSANPFMALTGAIICRAVALSLEKDKEMKHLASSKNKNSSENDNCNDSDGCQDMSVTPDDETHSSVSEWENVSRDTCQWTLLIGQLEDLALLDTVLKQKPWPGGEEPPVVLATTGRPHMCHLPYKRLSISLSDILKNGKGSVSELVARWLSCAGLDPRRLIDLSDIEFDNMEQQEGEHDNSPSHRQRLVSVGITEGEKLDVEEGAEACLMNEHHTHTLDLLALLKHHFPYSLSSSVLLANLCWEYMFAWHQSPDKLEALEAGIACLQVVPSPQMKHGLCSLVWSTHLKHRFEAAANLLHKAGKVPKERLCVQEIGISDLQLPMFLDSCLQFLDTFMDATVASGEGRSLSVLRYEELWDCESGGPRPLAEMALAQPPVSAPLLHLHCQLAMALHMMASFSVKITRPLSALFDGVAQAAFFADLTSNPQLPGHNPGAKLKSSRSQFLLRVVRAAVQTVRGVDCPGAGLDARQANQWMSKCHLLADVWGIDGDVLRRQQVCELYANGFDHLAEEVVPAVSDSTSLASQLLVIVGQRVKHMLENSDNFREWVSRLSPSLYHWLKSLNEGVSPCFLWSSEDTTQLLALVLQYLPEGNNEYQLALHMLDAMSIMNEEDDNARS</sequence>
<evidence type="ECO:0008006" key="10">
    <source>
        <dbReference type="Google" id="ProtNLM"/>
    </source>
</evidence>
<proteinExistence type="inferred from homology"/>
<evidence type="ECO:0000256" key="1">
    <source>
        <dbReference type="ARBA" id="ARBA00004496"/>
    </source>
</evidence>
<reference evidence="8 9" key="1">
    <citation type="submission" date="2024-03" db="EMBL/GenBank/DDBJ databases">
        <title>The genome assembly and annotation of the cricket Gryllus longicercus Weissman &amp; Gray.</title>
        <authorList>
            <person name="Szrajer S."/>
            <person name="Gray D."/>
            <person name="Ylla G."/>
        </authorList>
    </citation>
    <scope>NUCLEOTIDE SEQUENCE [LARGE SCALE GENOMIC DNA]</scope>
    <source>
        <strain evidence="8">DAG 2021-001</strain>
        <tissue evidence="8">Whole body minus gut</tissue>
    </source>
</reference>
<keyword evidence="4" id="KW-0963">Cytoplasm</keyword>
<evidence type="ECO:0000313" key="9">
    <source>
        <dbReference type="Proteomes" id="UP001378592"/>
    </source>
</evidence>
<dbReference type="GO" id="GO:0005096">
    <property type="term" value="F:GTPase activator activity"/>
    <property type="evidence" value="ECO:0007669"/>
    <property type="project" value="UniProtKB-KW"/>
</dbReference>